<gene>
    <name evidence="2" type="ORF">MAPG_04310</name>
</gene>
<evidence type="ECO:0000313" key="3">
    <source>
        <dbReference type="EnsemblFungi" id="MAPG_04310T0"/>
    </source>
</evidence>
<accession>A0A0C4DWD4</accession>
<keyword evidence="4" id="KW-1185">Reference proteome</keyword>
<evidence type="ECO:0000256" key="1">
    <source>
        <dbReference type="SAM" id="MobiDB-lite"/>
    </source>
</evidence>
<reference evidence="3" key="4">
    <citation type="journal article" date="2015" name="G3 (Bethesda)">
        <title>Genome sequences of three phytopathogenic species of the Magnaporthaceae family of fungi.</title>
        <authorList>
            <person name="Okagaki L.H."/>
            <person name="Nunes C.C."/>
            <person name="Sailsbery J."/>
            <person name="Clay B."/>
            <person name="Brown D."/>
            <person name="John T."/>
            <person name="Oh Y."/>
            <person name="Young N."/>
            <person name="Fitzgerald M."/>
            <person name="Haas B.J."/>
            <person name="Zeng Q."/>
            <person name="Young S."/>
            <person name="Adiconis X."/>
            <person name="Fan L."/>
            <person name="Levin J.Z."/>
            <person name="Mitchell T.K."/>
            <person name="Okubara P.A."/>
            <person name="Farman M.L."/>
            <person name="Kohn L.M."/>
            <person name="Birren B."/>
            <person name="Ma L.-J."/>
            <person name="Dean R.A."/>
        </authorList>
    </citation>
    <scope>NUCLEOTIDE SEQUENCE</scope>
    <source>
        <strain evidence="3">ATCC 64411 / 73-15</strain>
    </source>
</reference>
<dbReference type="EMBL" id="ADBL01001020">
    <property type="status" value="NOT_ANNOTATED_CDS"/>
    <property type="molecule type" value="Genomic_DNA"/>
</dbReference>
<feature type="region of interest" description="Disordered" evidence="1">
    <location>
        <begin position="47"/>
        <end position="92"/>
    </location>
</feature>
<dbReference type="VEuPathDB" id="FungiDB:MAPG_04310"/>
<reference evidence="2" key="3">
    <citation type="submission" date="2011-03" db="EMBL/GenBank/DDBJ databases">
        <title>Annotation of Magnaporthe poae ATCC 64411.</title>
        <authorList>
            <person name="Ma L.-J."/>
            <person name="Dead R."/>
            <person name="Young S.K."/>
            <person name="Zeng Q."/>
            <person name="Gargeya S."/>
            <person name="Fitzgerald M."/>
            <person name="Haas B."/>
            <person name="Abouelleil A."/>
            <person name="Alvarado L."/>
            <person name="Arachchi H.M."/>
            <person name="Berlin A."/>
            <person name="Brown A."/>
            <person name="Chapman S.B."/>
            <person name="Chen Z."/>
            <person name="Dunbar C."/>
            <person name="Freedman E."/>
            <person name="Gearin G."/>
            <person name="Gellesch M."/>
            <person name="Goldberg J."/>
            <person name="Griggs A."/>
            <person name="Gujja S."/>
            <person name="Heiman D."/>
            <person name="Howarth C."/>
            <person name="Larson L."/>
            <person name="Lui A."/>
            <person name="MacDonald P.J.P."/>
            <person name="Mehta T."/>
            <person name="Montmayeur A."/>
            <person name="Murphy C."/>
            <person name="Neiman D."/>
            <person name="Pearson M."/>
            <person name="Priest M."/>
            <person name="Roberts A."/>
            <person name="Saif S."/>
            <person name="Shea T."/>
            <person name="Shenoy N."/>
            <person name="Sisk P."/>
            <person name="Stolte C."/>
            <person name="Sykes S."/>
            <person name="Yandava C."/>
            <person name="Wortman J."/>
            <person name="Nusbaum C."/>
            <person name="Birren B."/>
        </authorList>
    </citation>
    <scope>NUCLEOTIDE SEQUENCE</scope>
    <source>
        <strain evidence="2">ATCC 64411</strain>
    </source>
</reference>
<organism evidence="3 4">
    <name type="scientific">Magnaporthiopsis poae (strain ATCC 64411 / 73-15)</name>
    <name type="common">Kentucky bluegrass fungus</name>
    <name type="synonym">Magnaporthe poae</name>
    <dbReference type="NCBI Taxonomy" id="644358"/>
    <lineage>
        <taxon>Eukaryota</taxon>
        <taxon>Fungi</taxon>
        <taxon>Dikarya</taxon>
        <taxon>Ascomycota</taxon>
        <taxon>Pezizomycotina</taxon>
        <taxon>Sordariomycetes</taxon>
        <taxon>Sordariomycetidae</taxon>
        <taxon>Magnaporthales</taxon>
        <taxon>Magnaporthaceae</taxon>
        <taxon>Magnaporthiopsis</taxon>
    </lineage>
</organism>
<dbReference type="EnsemblFungi" id="MAPG_04310T0">
    <property type="protein sequence ID" value="MAPG_04310T0"/>
    <property type="gene ID" value="MAPG_04310"/>
</dbReference>
<reference evidence="2" key="1">
    <citation type="submission" date="2010-05" db="EMBL/GenBank/DDBJ databases">
        <title>The Genome Sequence of Magnaporthe poae strain ATCC 64411.</title>
        <authorList>
            <consortium name="The Broad Institute Genome Sequencing Platform"/>
            <consortium name="Broad Institute Genome Sequencing Center for Infectious Disease"/>
            <person name="Ma L.-J."/>
            <person name="Dead R."/>
            <person name="Young S."/>
            <person name="Zeng Q."/>
            <person name="Koehrsen M."/>
            <person name="Alvarado L."/>
            <person name="Berlin A."/>
            <person name="Chapman S.B."/>
            <person name="Chen Z."/>
            <person name="Freedman E."/>
            <person name="Gellesch M."/>
            <person name="Goldberg J."/>
            <person name="Griggs A."/>
            <person name="Gujja S."/>
            <person name="Heilman E.R."/>
            <person name="Heiman D."/>
            <person name="Hepburn T."/>
            <person name="Howarth C."/>
            <person name="Jen D."/>
            <person name="Larson L."/>
            <person name="Mehta T."/>
            <person name="Neiman D."/>
            <person name="Pearson M."/>
            <person name="Roberts A."/>
            <person name="Saif S."/>
            <person name="Shea T."/>
            <person name="Shenoy N."/>
            <person name="Sisk P."/>
            <person name="Stolte C."/>
            <person name="Sykes S."/>
            <person name="Walk T."/>
            <person name="White J."/>
            <person name="Yandava C."/>
            <person name="Haas B."/>
            <person name="Nusbaum C."/>
            <person name="Birren B."/>
        </authorList>
    </citation>
    <scope>NUCLEOTIDE SEQUENCE</scope>
    <source>
        <strain evidence="2">ATCC 64411</strain>
    </source>
</reference>
<dbReference type="AlphaFoldDB" id="A0A0C4DWD4"/>
<protein>
    <submittedName>
        <fullName evidence="2 3">Uncharacterized protein</fullName>
    </submittedName>
</protein>
<evidence type="ECO:0000313" key="4">
    <source>
        <dbReference type="Proteomes" id="UP000011715"/>
    </source>
</evidence>
<feature type="region of interest" description="Disordered" evidence="1">
    <location>
        <begin position="1"/>
        <end position="28"/>
    </location>
</feature>
<evidence type="ECO:0000313" key="2">
    <source>
        <dbReference type="EMBL" id="KLU85282.1"/>
    </source>
</evidence>
<dbReference type="Proteomes" id="UP000011715">
    <property type="component" value="Unassembled WGS sequence"/>
</dbReference>
<reference evidence="4" key="2">
    <citation type="submission" date="2010-05" db="EMBL/GenBank/DDBJ databases">
        <title>The genome sequence of Magnaporthe poae strain ATCC 64411.</title>
        <authorList>
            <person name="Ma L.-J."/>
            <person name="Dead R."/>
            <person name="Young S."/>
            <person name="Zeng Q."/>
            <person name="Koehrsen M."/>
            <person name="Alvarado L."/>
            <person name="Berlin A."/>
            <person name="Chapman S.B."/>
            <person name="Chen Z."/>
            <person name="Freedman E."/>
            <person name="Gellesch M."/>
            <person name="Goldberg J."/>
            <person name="Griggs A."/>
            <person name="Gujja S."/>
            <person name="Heilman E.R."/>
            <person name="Heiman D."/>
            <person name="Hepburn T."/>
            <person name="Howarth C."/>
            <person name="Jen D."/>
            <person name="Larson L."/>
            <person name="Mehta T."/>
            <person name="Neiman D."/>
            <person name="Pearson M."/>
            <person name="Roberts A."/>
            <person name="Saif S."/>
            <person name="Shea T."/>
            <person name="Shenoy N."/>
            <person name="Sisk P."/>
            <person name="Stolte C."/>
            <person name="Sykes S."/>
            <person name="Walk T."/>
            <person name="White J."/>
            <person name="Yandava C."/>
            <person name="Haas B."/>
            <person name="Nusbaum C."/>
            <person name="Birren B."/>
        </authorList>
    </citation>
    <scope>NUCLEOTIDE SEQUENCE [LARGE SCALE GENOMIC DNA]</scope>
    <source>
        <strain evidence="4">ATCC 64411 / 73-15</strain>
    </source>
</reference>
<feature type="region of interest" description="Disordered" evidence="1">
    <location>
        <begin position="120"/>
        <end position="139"/>
    </location>
</feature>
<reference evidence="3" key="5">
    <citation type="submission" date="2015-06" db="UniProtKB">
        <authorList>
            <consortium name="EnsemblFungi"/>
        </authorList>
    </citation>
    <scope>IDENTIFICATION</scope>
    <source>
        <strain evidence="3">ATCC 64411</strain>
    </source>
</reference>
<feature type="compositionally biased region" description="Basic residues" evidence="1">
    <location>
        <begin position="74"/>
        <end position="87"/>
    </location>
</feature>
<name>A0A0C4DWD4_MAGP6</name>
<proteinExistence type="predicted"/>
<sequence>MPKKKKKELEPSGHPTPPSRRSLNSHIGFRRAEFYLSPVRRLYARSLPLTPPAGSAGSSSQCKPKPEQATPGNQRRKALHLHPRQRQHQATAKVIRRTCNESKVGAGQNDMPLSLTVQMEDGSPAQGVSERVGTGVTRV</sequence>
<dbReference type="EMBL" id="GL876968">
    <property type="protein sequence ID" value="KLU85282.1"/>
    <property type="molecule type" value="Genomic_DNA"/>
</dbReference>